<organism evidence="2 3">
    <name type="scientific">Nocardioides simplex</name>
    <name type="common">Arthrobacter simplex</name>
    <dbReference type="NCBI Taxonomy" id="2045"/>
    <lineage>
        <taxon>Bacteria</taxon>
        <taxon>Bacillati</taxon>
        <taxon>Actinomycetota</taxon>
        <taxon>Actinomycetes</taxon>
        <taxon>Propionibacteriales</taxon>
        <taxon>Nocardioidaceae</taxon>
        <taxon>Pimelobacter</taxon>
    </lineage>
</organism>
<dbReference type="Proteomes" id="UP000449906">
    <property type="component" value="Unassembled WGS sequence"/>
</dbReference>
<evidence type="ECO:0000313" key="2">
    <source>
        <dbReference type="EMBL" id="KAB2809457.1"/>
    </source>
</evidence>
<gene>
    <name evidence="2" type="ORF">F9L07_20750</name>
</gene>
<dbReference type="EMBL" id="WBVM01000002">
    <property type="protein sequence ID" value="KAB2809457.1"/>
    <property type="molecule type" value="Genomic_DNA"/>
</dbReference>
<feature type="transmembrane region" description="Helical" evidence="1">
    <location>
        <begin position="6"/>
        <end position="29"/>
    </location>
</feature>
<dbReference type="AlphaFoldDB" id="A0A7J5DVW5"/>
<name>A0A7J5DVW5_NOCSI</name>
<accession>A0A7J5DVW5</accession>
<keyword evidence="1" id="KW-0472">Membrane</keyword>
<reference evidence="2 3" key="1">
    <citation type="submission" date="2019-09" db="EMBL/GenBank/DDBJ databases">
        <title>Pimelobacter sp. isolated from Paulinella.</title>
        <authorList>
            <person name="Jeong S.E."/>
        </authorList>
    </citation>
    <scope>NUCLEOTIDE SEQUENCE [LARGE SCALE GENOMIC DNA]</scope>
    <source>
        <strain evidence="2 3">Pch-N</strain>
    </source>
</reference>
<dbReference type="RefSeq" id="WP_151581644.1">
    <property type="nucleotide sequence ID" value="NZ_WBVM01000002.1"/>
</dbReference>
<protein>
    <submittedName>
        <fullName evidence="2">Uncharacterized protein</fullName>
    </submittedName>
</protein>
<evidence type="ECO:0000313" key="3">
    <source>
        <dbReference type="Proteomes" id="UP000449906"/>
    </source>
</evidence>
<proteinExistence type="predicted"/>
<keyword evidence="1" id="KW-1133">Transmembrane helix</keyword>
<evidence type="ECO:0000256" key="1">
    <source>
        <dbReference type="SAM" id="Phobius"/>
    </source>
</evidence>
<comment type="caution">
    <text evidence="2">The sequence shown here is derived from an EMBL/GenBank/DDBJ whole genome shotgun (WGS) entry which is preliminary data.</text>
</comment>
<keyword evidence="1" id="KW-0812">Transmembrane</keyword>
<sequence length="166" mass="18683">MESGSWAEWFAALGGLCAVAAAVAAGYYAKAAHSLERDRENRAEESRRRSQASRIAAWPSFRTEDGRYGVMIANTSDSLVYGLEVVATSEARGDGRIDLRFLPPGHYFVDPWHREDRFPDRIADESDYRPVMSTDKYAVMLTFTDAKGVHWSRRPQQPLDELPARA</sequence>